<dbReference type="OrthoDB" id="9775106at2"/>
<protein>
    <recommendedName>
        <fullName evidence="3">LacI family transcriptional regulator</fullName>
    </recommendedName>
</protein>
<evidence type="ECO:0000313" key="1">
    <source>
        <dbReference type="EMBL" id="MVB11607.1"/>
    </source>
</evidence>
<sequence length="131" mass="14947">MLNTNASFLVMEDICNQDLKNEMMGGFPPEDVFINTSNSDLRLFLQTHSQAKGIVFGDILGLETELYINRQDLVVVSNFDDSNMLLPDTKMIFIPNRKIADIAVETLQKMFSLDYGKAEEENRILVQCETY</sequence>
<comment type="caution">
    <text evidence="1">The sequence shown here is derived from an EMBL/GenBank/DDBJ whole genome shotgun (WGS) entry which is preliminary data.</text>
</comment>
<dbReference type="AlphaFoldDB" id="A0A6N8I1K4"/>
<evidence type="ECO:0008006" key="3">
    <source>
        <dbReference type="Google" id="ProtNLM"/>
    </source>
</evidence>
<dbReference type="Proteomes" id="UP000469440">
    <property type="component" value="Unassembled WGS sequence"/>
</dbReference>
<gene>
    <name evidence="1" type="ORF">CAFE_23280</name>
</gene>
<name>A0A6N8I1K4_9FIRM</name>
<reference evidence="1 2" key="1">
    <citation type="submission" date="2019-09" db="EMBL/GenBank/DDBJ databases">
        <title>Genome sequence of Clostridium sp. EA1.</title>
        <authorList>
            <person name="Poehlein A."/>
            <person name="Bengelsdorf F.R."/>
            <person name="Daniel R."/>
        </authorList>
    </citation>
    <scope>NUCLEOTIDE SEQUENCE [LARGE SCALE GENOMIC DNA]</scope>
    <source>
        <strain evidence="1 2">EA1</strain>
    </source>
</reference>
<organism evidence="1 2">
    <name type="scientific">Caproicibacter fermentans</name>
    <dbReference type="NCBI Taxonomy" id="2576756"/>
    <lineage>
        <taxon>Bacteria</taxon>
        <taxon>Bacillati</taxon>
        <taxon>Bacillota</taxon>
        <taxon>Clostridia</taxon>
        <taxon>Eubacteriales</taxon>
        <taxon>Acutalibacteraceae</taxon>
        <taxon>Caproicibacter</taxon>
    </lineage>
</organism>
<proteinExistence type="predicted"/>
<accession>A0A6N8I1K4</accession>
<keyword evidence="2" id="KW-1185">Reference proteome</keyword>
<dbReference type="EMBL" id="VWXL01000061">
    <property type="protein sequence ID" value="MVB11607.1"/>
    <property type="molecule type" value="Genomic_DNA"/>
</dbReference>
<evidence type="ECO:0000313" key="2">
    <source>
        <dbReference type="Proteomes" id="UP000469440"/>
    </source>
</evidence>